<evidence type="ECO:0000313" key="2">
    <source>
        <dbReference type="Proteomes" id="UP000789396"/>
    </source>
</evidence>
<sequence>AGQVLKAFYKQVQPDRSPQYFRAYFPLSELTKPFSFQFTSAEEEKLLPNQRTKLGSGSSPVNSYGLLQIMNTPNTPIKEISNRELFQIIVHKLENSQIYFEGDGRQWFLLERKHKIKIGELEMEFKNFNGYEVLKEARTSALEVAKYLLSLDPHKKYFTLKIISLGEEGSSLPTEGNFRLNKLLHMSKIFHCMEYGKPLFRERMEAFEHGALVYNVYMNFLQLYHLPTLTTALDKETQDFVSLIFNYFYSYKNDNETLKNFSHEDPAFKLGDYIDDNKRPAKERRHVTLEIENDNLWLIKLTSQRKELSQIRIMPRITECLNKISYPVLKRKICISLLDLEKTKDELTFDTKIVNVDATKLKPTREIP</sequence>
<dbReference type="EMBL" id="CAJVPZ010040908">
    <property type="protein sequence ID" value="CAG8760646.1"/>
    <property type="molecule type" value="Genomic_DNA"/>
</dbReference>
<protein>
    <submittedName>
        <fullName evidence="1">4263_t:CDS:1</fullName>
    </submittedName>
</protein>
<name>A0A9N9J5M3_9GLOM</name>
<keyword evidence="2" id="KW-1185">Reference proteome</keyword>
<dbReference type="Proteomes" id="UP000789396">
    <property type="component" value="Unassembled WGS sequence"/>
</dbReference>
<organism evidence="1 2">
    <name type="scientific">Racocetra fulgida</name>
    <dbReference type="NCBI Taxonomy" id="60492"/>
    <lineage>
        <taxon>Eukaryota</taxon>
        <taxon>Fungi</taxon>
        <taxon>Fungi incertae sedis</taxon>
        <taxon>Mucoromycota</taxon>
        <taxon>Glomeromycotina</taxon>
        <taxon>Glomeromycetes</taxon>
        <taxon>Diversisporales</taxon>
        <taxon>Gigasporaceae</taxon>
        <taxon>Racocetra</taxon>
    </lineage>
</organism>
<comment type="caution">
    <text evidence="1">The sequence shown here is derived from an EMBL/GenBank/DDBJ whole genome shotgun (WGS) entry which is preliminary data.</text>
</comment>
<dbReference type="AlphaFoldDB" id="A0A9N9J5M3"/>
<accession>A0A9N9J5M3</accession>
<proteinExistence type="predicted"/>
<feature type="non-terminal residue" evidence="1">
    <location>
        <position position="1"/>
    </location>
</feature>
<dbReference type="OrthoDB" id="2489123at2759"/>
<reference evidence="1" key="1">
    <citation type="submission" date="2021-06" db="EMBL/GenBank/DDBJ databases">
        <authorList>
            <person name="Kallberg Y."/>
            <person name="Tangrot J."/>
            <person name="Rosling A."/>
        </authorList>
    </citation>
    <scope>NUCLEOTIDE SEQUENCE</scope>
    <source>
        <strain evidence="1">IN212</strain>
    </source>
</reference>
<evidence type="ECO:0000313" key="1">
    <source>
        <dbReference type="EMBL" id="CAG8760646.1"/>
    </source>
</evidence>
<gene>
    <name evidence="1" type="ORF">RFULGI_LOCUS14282</name>
</gene>